<reference evidence="5" key="1">
    <citation type="submission" date="2023-07" db="EMBL/GenBank/DDBJ databases">
        <title>30 novel species of actinomycetes from the DSMZ collection.</title>
        <authorList>
            <person name="Nouioui I."/>
        </authorList>
    </citation>
    <scope>NUCLEOTIDE SEQUENCE [LARGE SCALE GENOMIC DNA]</scope>
    <source>
        <strain evidence="5">DSM 41979</strain>
    </source>
</reference>
<dbReference type="SUPFAM" id="SSF48452">
    <property type="entry name" value="TPR-like"/>
    <property type="match status" value="1"/>
</dbReference>
<dbReference type="PRINTS" id="PR00038">
    <property type="entry name" value="HTHLUXR"/>
</dbReference>
<dbReference type="Pfam" id="PF00196">
    <property type="entry name" value="GerE"/>
    <property type="match status" value="1"/>
</dbReference>
<evidence type="ECO:0000313" key="5">
    <source>
        <dbReference type="Proteomes" id="UP001183610"/>
    </source>
</evidence>
<dbReference type="PANTHER" id="PTHR16305:SF35">
    <property type="entry name" value="TRANSCRIPTIONAL ACTIVATOR DOMAIN"/>
    <property type="match status" value="1"/>
</dbReference>
<dbReference type="InterPro" id="IPR011990">
    <property type="entry name" value="TPR-like_helical_dom_sf"/>
</dbReference>
<dbReference type="InterPro" id="IPR027417">
    <property type="entry name" value="P-loop_NTPase"/>
</dbReference>
<dbReference type="SMART" id="SM00421">
    <property type="entry name" value="HTH_LUXR"/>
    <property type="match status" value="1"/>
</dbReference>
<dbReference type="Gene3D" id="1.10.10.10">
    <property type="entry name" value="Winged helix-like DNA-binding domain superfamily/Winged helix DNA-binding domain"/>
    <property type="match status" value="1"/>
</dbReference>
<dbReference type="InterPro" id="IPR036388">
    <property type="entry name" value="WH-like_DNA-bd_sf"/>
</dbReference>
<keyword evidence="2" id="KW-0067">ATP-binding</keyword>
<dbReference type="PROSITE" id="PS00622">
    <property type="entry name" value="HTH_LUXR_1"/>
    <property type="match status" value="1"/>
</dbReference>
<feature type="domain" description="HTH luxR-type" evidence="3">
    <location>
        <begin position="833"/>
        <end position="898"/>
    </location>
</feature>
<name>A0ABU2R232_9ACTN</name>
<dbReference type="InterPro" id="IPR016032">
    <property type="entry name" value="Sig_transdc_resp-reg_C-effctor"/>
</dbReference>
<keyword evidence="1" id="KW-0547">Nucleotide-binding</keyword>
<keyword evidence="5" id="KW-1185">Reference proteome</keyword>
<evidence type="ECO:0000313" key="4">
    <source>
        <dbReference type="EMBL" id="MDT0410179.1"/>
    </source>
</evidence>
<evidence type="ECO:0000259" key="3">
    <source>
        <dbReference type="PROSITE" id="PS50043"/>
    </source>
</evidence>
<dbReference type="InterPro" id="IPR041664">
    <property type="entry name" value="AAA_16"/>
</dbReference>
<proteinExistence type="predicted"/>
<evidence type="ECO:0000256" key="2">
    <source>
        <dbReference type="ARBA" id="ARBA00022840"/>
    </source>
</evidence>
<organism evidence="4 5">
    <name type="scientific">Streptomyces evansiae</name>
    <dbReference type="NCBI Taxonomy" id="3075535"/>
    <lineage>
        <taxon>Bacteria</taxon>
        <taxon>Bacillati</taxon>
        <taxon>Actinomycetota</taxon>
        <taxon>Actinomycetes</taxon>
        <taxon>Kitasatosporales</taxon>
        <taxon>Streptomycetaceae</taxon>
        <taxon>Streptomyces</taxon>
    </lineage>
</organism>
<dbReference type="PROSITE" id="PS50043">
    <property type="entry name" value="HTH_LUXR_2"/>
    <property type="match status" value="1"/>
</dbReference>
<dbReference type="PANTHER" id="PTHR16305">
    <property type="entry name" value="TESTICULAR SOLUBLE ADENYLYL CYCLASE"/>
    <property type="match status" value="1"/>
</dbReference>
<dbReference type="Gene3D" id="1.25.40.10">
    <property type="entry name" value="Tetratricopeptide repeat domain"/>
    <property type="match status" value="1"/>
</dbReference>
<dbReference type="SUPFAM" id="SSF46894">
    <property type="entry name" value="C-terminal effector domain of the bipartite response regulators"/>
    <property type="match status" value="1"/>
</dbReference>
<dbReference type="InterPro" id="IPR000792">
    <property type="entry name" value="Tscrpt_reg_LuxR_C"/>
</dbReference>
<dbReference type="SUPFAM" id="SSF52540">
    <property type="entry name" value="P-loop containing nucleoside triphosphate hydrolases"/>
    <property type="match status" value="1"/>
</dbReference>
<protein>
    <submittedName>
        <fullName evidence="4">AAA family ATPase</fullName>
    </submittedName>
</protein>
<evidence type="ECO:0000256" key="1">
    <source>
        <dbReference type="ARBA" id="ARBA00022741"/>
    </source>
</evidence>
<accession>A0ABU2R232</accession>
<dbReference type="Proteomes" id="UP001183610">
    <property type="component" value="Unassembled WGS sequence"/>
</dbReference>
<dbReference type="CDD" id="cd06170">
    <property type="entry name" value="LuxR_C_like"/>
    <property type="match status" value="1"/>
</dbReference>
<dbReference type="EMBL" id="JAVRET010000027">
    <property type="protein sequence ID" value="MDT0410179.1"/>
    <property type="molecule type" value="Genomic_DNA"/>
</dbReference>
<dbReference type="Pfam" id="PF13191">
    <property type="entry name" value="AAA_16"/>
    <property type="match status" value="1"/>
</dbReference>
<sequence>MASAPSPGSGQLLGRGSEIERLHELTGAARSGRGGALVLRGEAGIGKSALLDHVVRAAAGFRTARACGSQYERELPFAALHQLCVPALPHLGELPARHRESLQTAFGLVPGAPDVFRIGLATLDLLSCAARESPLLCLIDDAQWLDTASSKVLAFLARRIACEPVAMVFAVRPEAAEGELDELPALLVSGLSDADSRALLAAKSHVSLDEQVCQRLVAEARGNPLALLELPRAGGFAPPDTSSVSIRIERGFQARVAELPEEARLLLIVASADPTGDPGLLWSAARHLGLDLSVAGAAATATALVDFSTRVRFCHPLARSAVYRAAQASERRTAHRVLAEVTDAVTDPDRRAWHRARASAGPDEDVAAELERSALRARTRGGVAAAAAFLESAAALSLHTGRRIRRTLAAVRAKLDAGFTESAAELLTTVENAGLDELQSATVDLLRGHIAFARHNDDNGPAHTLRAARRLAEPDPEWSRHCLLDALEMSLVVGRAGGMMDLVLAEARSVAQPAHSPDVLDALIRLTTEGHRAAAPSLREALDGNGTPMWTRRPGIAVMLAAELWDPRTHTEIIQWLMKTGRDSGSPLVLRLGLAQTATQAVMFGDIGGAMAAIAEEEAITDATGGLPVAYHRLHLAALRGRRQEALDLFESVTSAGSARGAGQLIADAHWSAAVLHNGLGDYPAALSAARKASAHGDLFLAGISLPELVEAAVRCGERDAAVTALASLTERTEAGGTDSGLGIAAYARGLVTGVEDHYREAVERLEKSPMVPYRARAHLLYGEWLRREGRRRDGRQHLETAHALLWGAGMEAFARRAAGESRATGGKARGRSRAVRVGLTEQEMYVARLVATGATSKEVAGRLFLSPRTVDAHLRAVFRKLDISSRKQLRDHPDLLT</sequence>
<dbReference type="RefSeq" id="WP_234009526.1">
    <property type="nucleotide sequence ID" value="NZ_JAVRET010000027.1"/>
</dbReference>
<comment type="caution">
    <text evidence="4">The sequence shown here is derived from an EMBL/GenBank/DDBJ whole genome shotgun (WGS) entry which is preliminary data.</text>
</comment>
<gene>
    <name evidence="4" type="ORF">RM698_14075</name>
</gene>